<dbReference type="GO" id="GO:0008270">
    <property type="term" value="F:zinc ion binding"/>
    <property type="evidence" value="ECO:0007669"/>
    <property type="project" value="InterPro"/>
</dbReference>
<proteinExistence type="predicted"/>
<name>A0A1Z5T6B3_HORWE</name>
<dbReference type="STRING" id="1157616.A0A1Z5T6B3"/>
<evidence type="ECO:0000256" key="4">
    <source>
        <dbReference type="SAM" id="MobiDB-lite"/>
    </source>
</evidence>
<keyword evidence="3" id="KW-0539">Nucleus</keyword>
<feature type="compositionally biased region" description="Polar residues" evidence="4">
    <location>
        <begin position="64"/>
        <end position="95"/>
    </location>
</feature>
<keyword evidence="7" id="KW-1185">Reference proteome</keyword>
<dbReference type="AlphaFoldDB" id="A0A1Z5T6B3"/>
<dbReference type="InterPro" id="IPR007219">
    <property type="entry name" value="XnlR_reg_dom"/>
</dbReference>
<evidence type="ECO:0000256" key="1">
    <source>
        <dbReference type="ARBA" id="ARBA00004123"/>
    </source>
</evidence>
<feature type="region of interest" description="Disordered" evidence="4">
    <location>
        <begin position="64"/>
        <end position="116"/>
    </location>
</feature>
<evidence type="ECO:0000259" key="5">
    <source>
        <dbReference type="PROSITE" id="PS50048"/>
    </source>
</evidence>
<dbReference type="PANTHER" id="PTHR31001:SF40">
    <property type="entry name" value="ZN(II)2CYS6 TRANSCRIPTION FACTOR (EUROFUNG)"/>
    <property type="match status" value="1"/>
</dbReference>
<dbReference type="GO" id="GO:0000981">
    <property type="term" value="F:DNA-binding transcription factor activity, RNA polymerase II-specific"/>
    <property type="evidence" value="ECO:0007669"/>
    <property type="project" value="InterPro"/>
</dbReference>
<dbReference type="GO" id="GO:0006351">
    <property type="term" value="P:DNA-templated transcription"/>
    <property type="evidence" value="ECO:0007669"/>
    <property type="project" value="InterPro"/>
</dbReference>
<dbReference type="InterPro" id="IPR001138">
    <property type="entry name" value="Zn2Cys6_DnaBD"/>
</dbReference>
<dbReference type="InterPro" id="IPR050613">
    <property type="entry name" value="Sec_Metabolite_Reg"/>
</dbReference>
<dbReference type="EMBL" id="MUNK01000112">
    <property type="protein sequence ID" value="OTA31564.1"/>
    <property type="molecule type" value="Genomic_DNA"/>
</dbReference>
<gene>
    <name evidence="6" type="ORF">BTJ68_08470</name>
</gene>
<dbReference type="GO" id="GO:0003677">
    <property type="term" value="F:DNA binding"/>
    <property type="evidence" value="ECO:0007669"/>
    <property type="project" value="InterPro"/>
</dbReference>
<comment type="caution">
    <text evidence="6">The sequence shown here is derived from an EMBL/GenBank/DDBJ whole genome shotgun (WGS) entry which is preliminary data.</text>
</comment>
<evidence type="ECO:0000313" key="7">
    <source>
        <dbReference type="Proteomes" id="UP000194280"/>
    </source>
</evidence>
<dbReference type="SMART" id="SM00066">
    <property type="entry name" value="GAL4"/>
    <property type="match status" value="1"/>
</dbReference>
<protein>
    <recommendedName>
        <fullName evidence="5">Zn(2)-C6 fungal-type domain-containing protein</fullName>
    </recommendedName>
</protein>
<dbReference type="PROSITE" id="PS50048">
    <property type="entry name" value="ZN2_CY6_FUNGAL_2"/>
    <property type="match status" value="1"/>
</dbReference>
<dbReference type="PROSITE" id="PS00463">
    <property type="entry name" value="ZN2_CY6_FUNGAL_1"/>
    <property type="match status" value="1"/>
</dbReference>
<organism evidence="6 7">
    <name type="scientific">Hortaea werneckii EXF-2000</name>
    <dbReference type="NCBI Taxonomy" id="1157616"/>
    <lineage>
        <taxon>Eukaryota</taxon>
        <taxon>Fungi</taxon>
        <taxon>Dikarya</taxon>
        <taxon>Ascomycota</taxon>
        <taxon>Pezizomycotina</taxon>
        <taxon>Dothideomycetes</taxon>
        <taxon>Dothideomycetidae</taxon>
        <taxon>Mycosphaerellales</taxon>
        <taxon>Teratosphaeriaceae</taxon>
        <taxon>Hortaea</taxon>
    </lineage>
</organism>
<dbReference type="GO" id="GO:0005634">
    <property type="term" value="C:nucleus"/>
    <property type="evidence" value="ECO:0007669"/>
    <property type="project" value="UniProtKB-SubCell"/>
</dbReference>
<dbReference type="Gene3D" id="4.10.240.10">
    <property type="entry name" value="Zn(2)-C6 fungal-type DNA-binding domain"/>
    <property type="match status" value="1"/>
</dbReference>
<dbReference type="InterPro" id="IPR036864">
    <property type="entry name" value="Zn2-C6_fun-type_DNA-bd_sf"/>
</dbReference>
<dbReference type="InParanoid" id="A0A1Z5T6B3"/>
<evidence type="ECO:0000256" key="2">
    <source>
        <dbReference type="ARBA" id="ARBA00022723"/>
    </source>
</evidence>
<dbReference type="Pfam" id="PF04082">
    <property type="entry name" value="Fungal_trans"/>
    <property type="match status" value="1"/>
</dbReference>
<dbReference type="PANTHER" id="PTHR31001">
    <property type="entry name" value="UNCHARACTERIZED TRANSCRIPTIONAL REGULATORY PROTEIN"/>
    <property type="match status" value="1"/>
</dbReference>
<feature type="domain" description="Zn(2)-C6 fungal-type" evidence="5">
    <location>
        <begin position="24"/>
        <end position="56"/>
    </location>
</feature>
<feature type="compositionally biased region" description="Polar residues" evidence="4">
    <location>
        <begin position="138"/>
        <end position="148"/>
    </location>
</feature>
<evidence type="ECO:0000313" key="6">
    <source>
        <dbReference type="EMBL" id="OTA31564.1"/>
    </source>
</evidence>
<evidence type="ECO:0000256" key="3">
    <source>
        <dbReference type="ARBA" id="ARBA00023242"/>
    </source>
</evidence>
<dbReference type="SUPFAM" id="SSF57701">
    <property type="entry name" value="Zn2/Cys6 DNA-binding domain"/>
    <property type="match status" value="1"/>
</dbReference>
<keyword evidence="2" id="KW-0479">Metal-binding</keyword>
<dbReference type="OrthoDB" id="4898680at2759"/>
<feature type="region of interest" description="Disordered" evidence="4">
    <location>
        <begin position="138"/>
        <end position="161"/>
    </location>
</feature>
<dbReference type="CDD" id="cd12148">
    <property type="entry name" value="fungal_TF_MHR"/>
    <property type="match status" value="1"/>
</dbReference>
<accession>A0A1Z5T6B3</accession>
<comment type="subcellular location">
    <subcellularLocation>
        <location evidence="1">Nucleus</location>
    </subcellularLocation>
</comment>
<feature type="compositionally biased region" description="Low complexity" evidence="4">
    <location>
        <begin position="149"/>
        <end position="161"/>
    </location>
</feature>
<sequence>MTEGELSSMASATPSYRRNGKLFSCEPCRRGKLRCDHKSPVCGRCARRNKPDQCIYHPAPLTKTVSTSQKDPQNTGRPRSFITSRAQYRSGTSERSSSGLISPPSSLGAQPQNPSTLLSSVSKTYMSGAERIDVFPAGTSSIEGSVQPSTTSYTSPESSMSFREGNVGFLGPTSYSAVFMENPNSLGALEQEDVDDQLPPPVSQDNINQGAEVLALLKDMPTFKRFSQRFFERSDGLLVSEPAYRIWVDDLWAEYGSVLANGRREQLRSLSEHVWQNTRRPLKTHGNMSAREWAKSATGPGLRWEVIGIILSLTGLTAANLNDWDSIFHEVGDRHVDRATFSERMRKVSEFCLCFCYESEVLNDLYILFSYQDVVLTECIKGDAHYAAWQRTGEMLDAVIAMGLHQGNNVDAETPFWLAQLRKKIFVSAYGRDKVTATFLGRPPRLSYRYCKMEEPLDVPDEMFFVEGIKPADILARVDDNGWNTNQILTATTWKRVWFQHCRIREDILELALGSDDGDISSLAAQIRLRLQTLHDSYPAFIRASPEEFLEGHRGQPMFGKDPVRSEKFAYQMNAVYVLFLHTGIAQTEFLMERALLNRKAGDYKQLISTSRRILKLVLLAHARRDCFRDLQGDLMYLLALHGLPTAGVLAIELLKQEQLRQYTPDILPRSETIQDLSVFISALSSVGPGEGNYRVCKQGHRALKRILDQILSPHPPAMAANEQQPAFDDMNLYFPTGNDADFLQWLENVDWDKGLFNQEPNLGEPT</sequence>
<reference evidence="6 7" key="1">
    <citation type="submission" date="2017-01" db="EMBL/GenBank/DDBJ databases">
        <title>The recent genome duplication of the halophilic yeast Hortaea werneckii: insights from long-read sequencing.</title>
        <authorList>
            <person name="Sinha S."/>
            <person name="Flibotte S."/>
            <person name="Neira M."/>
            <person name="Lenassi M."/>
            <person name="Gostincar C."/>
            <person name="Stajich J.E."/>
            <person name="Nislow C.E."/>
        </authorList>
    </citation>
    <scope>NUCLEOTIDE SEQUENCE [LARGE SCALE GENOMIC DNA]</scope>
    <source>
        <strain evidence="6 7">EXF-2000</strain>
    </source>
</reference>
<feature type="compositionally biased region" description="Low complexity" evidence="4">
    <location>
        <begin position="96"/>
        <end position="108"/>
    </location>
</feature>
<dbReference type="VEuPathDB" id="FungiDB:BTJ68_08470"/>
<dbReference type="CDD" id="cd00067">
    <property type="entry name" value="GAL4"/>
    <property type="match status" value="1"/>
</dbReference>
<dbReference type="Pfam" id="PF00172">
    <property type="entry name" value="Zn_clus"/>
    <property type="match status" value="1"/>
</dbReference>
<dbReference type="Proteomes" id="UP000194280">
    <property type="component" value="Unassembled WGS sequence"/>
</dbReference>
<dbReference type="SMART" id="SM00906">
    <property type="entry name" value="Fungal_trans"/>
    <property type="match status" value="1"/>
</dbReference>